<accession>A0ABS6ERM1</accession>
<sequence length="203" mass="22888">MNNQLIVTISRQFGSSGHQIAEILAKELHMPLFDKDDIAQAAKDYGMYTKVMSENGSSLTNSLLFSLAANMYTLGQNGLSFEQQISMAEEETMRNLAKEGPCIFIGRAADAVFSDFPNRVSFFVHAPLDWRVQRIMKQYDLTESKAKSMIKQMDRKRASYYSERTDNTWGDAKSYHMSIDSSVLGPNGTAQQILSFLRARTSK</sequence>
<comment type="caution">
    <text evidence="1">The sequence shown here is derived from an EMBL/GenBank/DDBJ whole genome shotgun (WGS) entry which is preliminary data.</text>
</comment>
<dbReference type="Pfam" id="PF13189">
    <property type="entry name" value="Cytidylate_kin2"/>
    <property type="match status" value="1"/>
</dbReference>
<dbReference type="EMBL" id="JAHLQI010000001">
    <property type="protein sequence ID" value="MBU5489505.1"/>
    <property type="molecule type" value="Genomic_DNA"/>
</dbReference>
<evidence type="ECO:0000313" key="2">
    <source>
        <dbReference type="Proteomes" id="UP000783588"/>
    </source>
</evidence>
<name>A0ABS6ERM1_9FIRM</name>
<gene>
    <name evidence="1" type="ORF">KQI75_02485</name>
</gene>
<keyword evidence="2" id="KW-1185">Reference proteome</keyword>
<reference evidence="1 2" key="1">
    <citation type="submission" date="2021-06" db="EMBL/GenBank/DDBJ databases">
        <authorList>
            <person name="Sun Q."/>
            <person name="Li D."/>
        </authorList>
    </citation>
    <scope>NUCLEOTIDE SEQUENCE [LARGE SCALE GENOMIC DNA]</scope>
    <source>
        <strain evidence="1 2">MSJd-7</strain>
    </source>
</reference>
<dbReference type="RefSeq" id="WP_216469098.1">
    <property type="nucleotide sequence ID" value="NZ_JAHLQI010000001.1"/>
</dbReference>
<evidence type="ECO:0000313" key="1">
    <source>
        <dbReference type="EMBL" id="MBU5489505.1"/>
    </source>
</evidence>
<organism evidence="1 2">
    <name type="scientific">Butyricicoccus intestinisimiae</name>
    <dbReference type="NCBI Taxonomy" id="2841509"/>
    <lineage>
        <taxon>Bacteria</taxon>
        <taxon>Bacillati</taxon>
        <taxon>Bacillota</taxon>
        <taxon>Clostridia</taxon>
        <taxon>Eubacteriales</taxon>
        <taxon>Butyricicoccaceae</taxon>
        <taxon>Butyricicoccus</taxon>
    </lineage>
</organism>
<dbReference type="Proteomes" id="UP000783588">
    <property type="component" value="Unassembled WGS sequence"/>
</dbReference>
<protein>
    <submittedName>
        <fullName evidence="1">Cytidylate kinase-like family protein</fullName>
    </submittedName>
</protein>
<proteinExistence type="predicted"/>